<dbReference type="InterPro" id="IPR036324">
    <property type="entry name" value="Mn/Fe_SOD_N_sf"/>
</dbReference>
<keyword evidence="4" id="KW-1185">Reference proteome</keyword>
<reference evidence="3 4" key="1">
    <citation type="submission" date="2021-02" db="EMBL/GenBank/DDBJ databases">
        <title>Genome assembly of Pseudopithomyces chartarum.</title>
        <authorList>
            <person name="Jauregui R."/>
            <person name="Singh J."/>
            <person name="Voisey C."/>
        </authorList>
    </citation>
    <scope>NUCLEOTIDE SEQUENCE [LARGE SCALE GENOMIC DNA]</scope>
    <source>
        <strain evidence="3 4">AGR01</strain>
    </source>
</reference>
<name>A0AAN6RDH4_9PLEO</name>
<dbReference type="InterPro" id="IPR019832">
    <property type="entry name" value="Mn/Fe_SOD_C"/>
</dbReference>
<dbReference type="AlphaFoldDB" id="A0AAN6RDH4"/>
<comment type="function">
    <text evidence="1">Component of the mitochondrial ribosome (mitoribosome), a dedicated translation machinery responsible for the synthesis of mitochondrial genome-encoded proteins, including at least some of the essential transmembrane subunits of the mitochondrial respiratory chain. The mitoribosomes are attached to the mitochondrial inner membrane and translation products are cotranslationally integrated into the membrane.</text>
</comment>
<evidence type="ECO:0000256" key="1">
    <source>
        <dbReference type="ARBA" id="ARBA00037226"/>
    </source>
</evidence>
<evidence type="ECO:0000313" key="4">
    <source>
        <dbReference type="Proteomes" id="UP001280581"/>
    </source>
</evidence>
<accession>A0AAN6RDH4</accession>
<dbReference type="PANTHER" id="PTHR43595:SF2">
    <property type="entry name" value="SMALL RIBOSOMAL SUBUNIT PROTEIN MS42"/>
    <property type="match status" value="1"/>
</dbReference>
<proteinExistence type="predicted"/>
<dbReference type="Proteomes" id="UP001280581">
    <property type="component" value="Unassembled WGS sequence"/>
</dbReference>
<dbReference type="SUPFAM" id="SSF46609">
    <property type="entry name" value="Fe,Mn superoxide dismutase (SOD), N-terminal domain"/>
    <property type="match status" value="1"/>
</dbReference>
<sequence>MILRSLTRRPAAVSSFVQRACRTPPARFRHSVAPLLNQTDLDTNGIPGLFSKEGFDIAYNQYQGHILQQLNDSTVGTEYDNVDPKTLLVNVARDPTRAYLFNLASMAFNNHFFFRGIQTNPSLTTSPTNHLTPLINQHFTSLDSLRETFLLTADAMFGPGFVWLVQTDEGATGSLRILTTYLAGSPISGAHYRQQSVDANTLNAETSIEQN</sequence>
<evidence type="ECO:0000313" key="3">
    <source>
        <dbReference type="EMBL" id="KAK3196980.1"/>
    </source>
</evidence>
<dbReference type="GO" id="GO:0046872">
    <property type="term" value="F:metal ion binding"/>
    <property type="evidence" value="ECO:0007669"/>
    <property type="project" value="InterPro"/>
</dbReference>
<dbReference type="InterPro" id="IPR036314">
    <property type="entry name" value="SOD_C_sf"/>
</dbReference>
<feature type="domain" description="Manganese/iron superoxide dismutase C-terminal" evidence="2">
    <location>
        <begin position="128"/>
        <end position="188"/>
    </location>
</feature>
<dbReference type="EMBL" id="WVTA01000021">
    <property type="protein sequence ID" value="KAK3196980.1"/>
    <property type="molecule type" value="Genomic_DNA"/>
</dbReference>
<dbReference type="Gene3D" id="3.55.40.20">
    <property type="entry name" value="Iron/manganese superoxide dismutase, C-terminal domain"/>
    <property type="match status" value="1"/>
</dbReference>
<gene>
    <name evidence="3" type="ORF">GRF29_1536g167432</name>
</gene>
<evidence type="ECO:0000259" key="2">
    <source>
        <dbReference type="Pfam" id="PF02777"/>
    </source>
</evidence>
<dbReference type="GO" id="GO:0004784">
    <property type="term" value="F:superoxide dismutase activity"/>
    <property type="evidence" value="ECO:0007669"/>
    <property type="project" value="InterPro"/>
</dbReference>
<dbReference type="Pfam" id="PF02777">
    <property type="entry name" value="Sod_Fe_C"/>
    <property type="match status" value="1"/>
</dbReference>
<dbReference type="PANTHER" id="PTHR43595">
    <property type="entry name" value="37S RIBOSOMAL PROTEIN S26, MITOCHONDRIAL"/>
    <property type="match status" value="1"/>
</dbReference>
<comment type="caution">
    <text evidence="3">The sequence shown here is derived from an EMBL/GenBank/DDBJ whole genome shotgun (WGS) entry which is preliminary data.</text>
</comment>
<organism evidence="3 4">
    <name type="scientific">Pseudopithomyces chartarum</name>
    <dbReference type="NCBI Taxonomy" id="1892770"/>
    <lineage>
        <taxon>Eukaryota</taxon>
        <taxon>Fungi</taxon>
        <taxon>Dikarya</taxon>
        <taxon>Ascomycota</taxon>
        <taxon>Pezizomycotina</taxon>
        <taxon>Dothideomycetes</taxon>
        <taxon>Pleosporomycetidae</taxon>
        <taxon>Pleosporales</taxon>
        <taxon>Massarineae</taxon>
        <taxon>Didymosphaeriaceae</taxon>
        <taxon>Pseudopithomyces</taxon>
    </lineage>
</organism>
<dbReference type="GO" id="GO:0005737">
    <property type="term" value="C:cytoplasm"/>
    <property type="evidence" value="ECO:0007669"/>
    <property type="project" value="TreeGrafter"/>
</dbReference>
<protein>
    <recommendedName>
        <fullName evidence="2">Manganese/iron superoxide dismutase C-terminal domain-containing protein</fullName>
    </recommendedName>
</protein>
<dbReference type="SUPFAM" id="SSF54719">
    <property type="entry name" value="Fe,Mn superoxide dismutase (SOD), C-terminal domain"/>
    <property type="match status" value="1"/>
</dbReference>